<keyword evidence="3 10" id="KW-0132">Cell division</keyword>
<comment type="similarity">
    <text evidence="2 10">Belongs to the TRAFAC class TrmE-Era-EngA-EngB-Septin-like GTPase superfamily. EngB GTPase family.</text>
</comment>
<evidence type="ECO:0000256" key="4">
    <source>
        <dbReference type="ARBA" id="ARBA00022723"/>
    </source>
</evidence>
<dbReference type="HAMAP" id="MF_00321">
    <property type="entry name" value="GTPase_EngB"/>
    <property type="match status" value="1"/>
</dbReference>
<comment type="function">
    <text evidence="10">Necessary for normal cell division and for the maintenance of normal septation.</text>
</comment>
<keyword evidence="4" id="KW-0479">Metal-binding</keyword>
<accession>U7UTF4</accession>
<comment type="caution">
    <text evidence="12">The sequence shown here is derived from an EMBL/GenBank/DDBJ whole genome shotgun (WGS) entry which is preliminary data.</text>
</comment>
<dbReference type="Gene3D" id="3.40.50.300">
    <property type="entry name" value="P-loop containing nucleotide triphosphate hydrolases"/>
    <property type="match status" value="1"/>
</dbReference>
<keyword evidence="13" id="KW-1185">Reference proteome</keyword>
<dbReference type="STRING" id="1111454.HMPREF1250_2137"/>
<keyword evidence="9 10" id="KW-0131">Cell cycle</keyword>
<dbReference type="CDD" id="cd01876">
    <property type="entry name" value="YihA_EngB"/>
    <property type="match status" value="1"/>
</dbReference>
<evidence type="ECO:0000256" key="1">
    <source>
        <dbReference type="ARBA" id="ARBA00001946"/>
    </source>
</evidence>
<dbReference type="AlphaFoldDB" id="U7UTF4"/>
<comment type="cofactor">
    <cofactor evidence="1">
        <name>Mg(2+)</name>
        <dbReference type="ChEBI" id="CHEBI:18420"/>
    </cofactor>
</comment>
<keyword evidence="7 10" id="KW-0342">GTP-binding</keyword>
<feature type="domain" description="EngB-type G" evidence="11">
    <location>
        <begin position="28"/>
        <end position="210"/>
    </location>
</feature>
<evidence type="ECO:0000313" key="13">
    <source>
        <dbReference type="Proteomes" id="UP000017090"/>
    </source>
</evidence>
<dbReference type="PATRIC" id="fig|1111454.3.peg.470"/>
<name>U7UTF4_9FIRM</name>
<protein>
    <recommendedName>
        <fullName evidence="10">Probable GTP-binding protein EngB</fullName>
    </recommendedName>
</protein>
<dbReference type="InterPro" id="IPR030393">
    <property type="entry name" value="G_ENGB_dom"/>
</dbReference>
<evidence type="ECO:0000256" key="3">
    <source>
        <dbReference type="ARBA" id="ARBA00022618"/>
    </source>
</evidence>
<sequence>MNDKLDLAIINPRYVVSAVRKEQYPVEQLPEIAFLGRSNVGKSSLINALCNQRGLAKVSGAPGKTRTVNFFSAVLRCKEGEESWRYPFYLVDLPGYGFARTSGSDRERWSRFIGEYIRESKKLKLLCLLVDLRHPGLQIDRDAYEWLHAGGVVLQIVGTKADKLNQSDRNKNLSALERLFPAAARPIAYSALKQQGRSTLLGRFLQYTAEDGVVDKE</sequence>
<dbReference type="RefSeq" id="WP_023053023.1">
    <property type="nucleotide sequence ID" value="NZ_AWXA01000008.1"/>
</dbReference>
<proteinExistence type="inferred from homology"/>
<organism evidence="12 13">
    <name type="scientific">Megasphaera vaginalis</name>
    <name type="common">ex Srinivasan et al. 2021</name>
    <dbReference type="NCBI Taxonomy" id="1111454"/>
    <lineage>
        <taxon>Bacteria</taxon>
        <taxon>Bacillati</taxon>
        <taxon>Bacillota</taxon>
        <taxon>Negativicutes</taxon>
        <taxon>Veillonellales</taxon>
        <taxon>Veillonellaceae</taxon>
        <taxon>Megasphaera</taxon>
    </lineage>
</organism>
<dbReference type="NCBIfam" id="TIGR03598">
    <property type="entry name" value="GTPase_YsxC"/>
    <property type="match status" value="1"/>
</dbReference>
<evidence type="ECO:0000256" key="2">
    <source>
        <dbReference type="ARBA" id="ARBA00009638"/>
    </source>
</evidence>
<reference evidence="12 13" key="1">
    <citation type="submission" date="2013-09" db="EMBL/GenBank/DDBJ databases">
        <authorList>
            <person name="Durkin A.S."/>
            <person name="Haft D.R."/>
            <person name="McCorrison J."/>
            <person name="Torralba M."/>
            <person name="Gillis M."/>
            <person name="Haft D.H."/>
            <person name="Methe B."/>
            <person name="Sutton G."/>
            <person name="Nelson K.E."/>
        </authorList>
    </citation>
    <scope>NUCLEOTIDE SEQUENCE [LARGE SCALE GENOMIC DNA]</scope>
    <source>
        <strain evidence="12 13">BV3C16-1</strain>
    </source>
</reference>
<evidence type="ECO:0000313" key="12">
    <source>
        <dbReference type="EMBL" id="ERT61733.1"/>
    </source>
</evidence>
<evidence type="ECO:0000256" key="7">
    <source>
        <dbReference type="ARBA" id="ARBA00023134"/>
    </source>
</evidence>
<evidence type="ECO:0000256" key="10">
    <source>
        <dbReference type="HAMAP-Rule" id="MF_00321"/>
    </source>
</evidence>
<keyword evidence="6" id="KW-0460">Magnesium</keyword>
<gene>
    <name evidence="12" type="primary">ysxC</name>
    <name evidence="10" type="synonym">engB</name>
    <name evidence="12" type="ORF">HMPREF1250_2137</name>
</gene>
<keyword evidence="8 10" id="KW-0717">Septation</keyword>
<dbReference type="InterPro" id="IPR027417">
    <property type="entry name" value="P-loop_NTPase"/>
</dbReference>
<dbReference type="Proteomes" id="UP000017090">
    <property type="component" value="Unassembled WGS sequence"/>
</dbReference>
<dbReference type="GO" id="GO:0005829">
    <property type="term" value="C:cytosol"/>
    <property type="evidence" value="ECO:0007669"/>
    <property type="project" value="TreeGrafter"/>
</dbReference>
<evidence type="ECO:0000256" key="9">
    <source>
        <dbReference type="ARBA" id="ARBA00023306"/>
    </source>
</evidence>
<dbReference type="PANTHER" id="PTHR11649">
    <property type="entry name" value="MSS1/TRME-RELATED GTP-BINDING PROTEIN"/>
    <property type="match status" value="1"/>
</dbReference>
<dbReference type="SUPFAM" id="SSF52540">
    <property type="entry name" value="P-loop containing nucleoside triphosphate hydrolases"/>
    <property type="match status" value="1"/>
</dbReference>
<evidence type="ECO:0000256" key="6">
    <source>
        <dbReference type="ARBA" id="ARBA00022842"/>
    </source>
</evidence>
<dbReference type="GO" id="GO:0005525">
    <property type="term" value="F:GTP binding"/>
    <property type="evidence" value="ECO:0007669"/>
    <property type="project" value="UniProtKB-UniRule"/>
</dbReference>
<evidence type="ECO:0000259" key="11">
    <source>
        <dbReference type="PROSITE" id="PS51706"/>
    </source>
</evidence>
<dbReference type="OrthoDB" id="9804921at2"/>
<keyword evidence="5 10" id="KW-0547">Nucleotide-binding</keyword>
<dbReference type="GO" id="GO:0000917">
    <property type="term" value="P:division septum assembly"/>
    <property type="evidence" value="ECO:0007669"/>
    <property type="project" value="UniProtKB-KW"/>
</dbReference>
<evidence type="ECO:0000256" key="5">
    <source>
        <dbReference type="ARBA" id="ARBA00022741"/>
    </source>
</evidence>
<dbReference type="eggNOG" id="COG0218">
    <property type="taxonomic scope" value="Bacteria"/>
</dbReference>
<dbReference type="EMBL" id="AWXA01000008">
    <property type="protein sequence ID" value="ERT61733.1"/>
    <property type="molecule type" value="Genomic_DNA"/>
</dbReference>
<dbReference type="InterPro" id="IPR006073">
    <property type="entry name" value="GTP-bd"/>
</dbReference>
<evidence type="ECO:0000256" key="8">
    <source>
        <dbReference type="ARBA" id="ARBA00023210"/>
    </source>
</evidence>
<dbReference type="GO" id="GO:0046872">
    <property type="term" value="F:metal ion binding"/>
    <property type="evidence" value="ECO:0007669"/>
    <property type="project" value="UniProtKB-KW"/>
</dbReference>
<dbReference type="PROSITE" id="PS51706">
    <property type="entry name" value="G_ENGB"/>
    <property type="match status" value="1"/>
</dbReference>
<dbReference type="Pfam" id="PF01926">
    <property type="entry name" value="MMR_HSR1"/>
    <property type="match status" value="1"/>
</dbReference>
<dbReference type="PANTHER" id="PTHR11649:SF13">
    <property type="entry name" value="ENGB-TYPE G DOMAIN-CONTAINING PROTEIN"/>
    <property type="match status" value="1"/>
</dbReference>
<dbReference type="InterPro" id="IPR019987">
    <property type="entry name" value="GTP-bd_ribosome_bio_YsxC"/>
</dbReference>